<organism evidence="9 12">
    <name type="scientific">Deinococcus wulumuqiensis</name>
    <dbReference type="NCBI Taxonomy" id="980427"/>
    <lineage>
        <taxon>Bacteria</taxon>
        <taxon>Thermotogati</taxon>
        <taxon>Deinococcota</taxon>
        <taxon>Deinococci</taxon>
        <taxon>Deinococcales</taxon>
        <taxon>Deinococcaceae</taxon>
        <taxon>Deinococcus</taxon>
    </lineage>
</organism>
<accession>A0A345IKR2</accession>
<keyword evidence="3 7" id="KW-1003">Cell membrane</keyword>
<dbReference type="RefSeq" id="WP_017871472.1">
    <property type="nucleotide sequence ID" value="NZ_BMLZ01000057.1"/>
</dbReference>
<reference evidence="11" key="1">
    <citation type="journal article" date="2014" name="Int. J. Syst. Evol. Microbiol.">
        <title>Complete genome of a new Firmicutes species belonging to the dominant human colonic microbiota ('Ruminococcus bicirculans') reveals two chromosomes and a selective capacity to utilize plant glucans.</title>
        <authorList>
            <consortium name="NISC Comparative Sequencing Program"/>
            <person name="Wegmann U."/>
            <person name="Louis P."/>
            <person name="Goesmann A."/>
            <person name="Henrissat B."/>
            <person name="Duncan S.H."/>
            <person name="Flint H.J."/>
        </authorList>
    </citation>
    <scope>NUCLEOTIDE SEQUENCE</scope>
    <source>
        <strain evidence="11">CGMCC 1.8884</strain>
    </source>
</reference>
<dbReference type="PANTHER" id="PTHR30353:SF15">
    <property type="entry name" value="INNER MEMBRANE PROTEIN YABI"/>
    <property type="match status" value="1"/>
</dbReference>
<dbReference type="Proteomes" id="UP000253744">
    <property type="component" value="Plasmid pDrdA"/>
</dbReference>
<comment type="subcellular location">
    <subcellularLocation>
        <location evidence="1 7">Cell membrane</location>
        <topology evidence="1 7">Multi-pass membrane protein</topology>
    </subcellularLocation>
</comment>
<dbReference type="PANTHER" id="PTHR30353">
    <property type="entry name" value="INNER MEMBRANE PROTEIN DEDA-RELATED"/>
    <property type="match status" value="1"/>
</dbReference>
<dbReference type="InterPro" id="IPR032816">
    <property type="entry name" value="VTT_dom"/>
</dbReference>
<reference evidence="9 12" key="3">
    <citation type="submission" date="2018-07" db="EMBL/GenBank/DDBJ databases">
        <title>Complete Genome and Methylome Analysis of Deinococcus wulumuqiensis NEB 479.</title>
        <authorList>
            <person name="Fomenkov A."/>
            <person name="Luyten Y."/>
            <person name="Vincze T."/>
            <person name="Anton B.P."/>
            <person name="Clark T."/>
            <person name="Roberts R.J."/>
            <person name="Morgan R.D."/>
        </authorList>
    </citation>
    <scope>NUCLEOTIDE SEQUENCE [LARGE SCALE GENOMIC DNA]</scope>
    <source>
        <strain evidence="9 12">NEB 479</strain>
        <plasmid evidence="9">pDrdA</plasmid>
        <plasmid evidence="12">Plasmid pdrda</plasmid>
    </source>
</reference>
<proteinExistence type="inferred from homology"/>
<reference evidence="13" key="4">
    <citation type="journal article" date="2019" name="Int. J. Syst. Evol. Microbiol.">
        <title>The Global Catalogue of Microorganisms (GCM) 10K type strain sequencing project: providing services to taxonomists for standard genome sequencing and annotation.</title>
        <authorList>
            <consortium name="The Broad Institute Genomics Platform"/>
            <consortium name="The Broad Institute Genome Sequencing Center for Infectious Disease"/>
            <person name="Wu L."/>
            <person name="Ma J."/>
        </authorList>
    </citation>
    <scope>NUCLEOTIDE SEQUENCE [LARGE SCALE GENOMIC DNA]</scope>
    <source>
        <strain evidence="13">CGMCC 1.8884</strain>
    </source>
</reference>
<dbReference type="STRING" id="1288484.GCA_000348665_02586"/>
<dbReference type="InterPro" id="IPR032818">
    <property type="entry name" value="DedA-like"/>
</dbReference>
<geneLocation type="plasmid" evidence="9">
    <name>pDrdA</name>
</geneLocation>
<evidence type="ECO:0000256" key="6">
    <source>
        <dbReference type="ARBA" id="ARBA00023136"/>
    </source>
</evidence>
<geneLocation type="plasmid" evidence="12">
    <name>pdrda</name>
</geneLocation>
<evidence type="ECO:0000313" key="13">
    <source>
        <dbReference type="Proteomes" id="UP000630135"/>
    </source>
</evidence>
<keyword evidence="4 7" id="KW-0812">Transmembrane</keyword>
<evidence type="ECO:0000256" key="2">
    <source>
        <dbReference type="ARBA" id="ARBA00010792"/>
    </source>
</evidence>
<gene>
    <name evidence="9" type="ORF">DVJ83_13930</name>
    <name evidence="11" type="ORF">GCM10008021_28610</name>
    <name evidence="10" type="ORF">GCM10010914_29420</name>
</gene>
<keyword evidence="5 7" id="KW-1133">Transmembrane helix</keyword>
<keyword evidence="6 7" id="KW-0472">Membrane</keyword>
<dbReference type="GeneID" id="59166459"/>
<dbReference type="EMBL" id="CP031159">
    <property type="protein sequence ID" value="AXH00285.1"/>
    <property type="molecule type" value="Genomic_DNA"/>
</dbReference>
<evidence type="ECO:0000256" key="5">
    <source>
        <dbReference type="ARBA" id="ARBA00022989"/>
    </source>
</evidence>
<evidence type="ECO:0000256" key="4">
    <source>
        <dbReference type="ARBA" id="ARBA00022692"/>
    </source>
</evidence>
<dbReference type="GO" id="GO:0005886">
    <property type="term" value="C:plasma membrane"/>
    <property type="evidence" value="ECO:0007669"/>
    <property type="project" value="UniProtKB-SubCell"/>
</dbReference>
<evidence type="ECO:0000256" key="1">
    <source>
        <dbReference type="ARBA" id="ARBA00004651"/>
    </source>
</evidence>
<evidence type="ECO:0000313" key="12">
    <source>
        <dbReference type="Proteomes" id="UP000253744"/>
    </source>
</evidence>
<evidence type="ECO:0000256" key="3">
    <source>
        <dbReference type="ARBA" id="ARBA00022475"/>
    </source>
</evidence>
<dbReference type="Proteomes" id="UP000652720">
    <property type="component" value="Unassembled WGS sequence"/>
</dbReference>
<dbReference type="AlphaFoldDB" id="A0A345IKR2"/>
<feature type="transmembrane region" description="Helical" evidence="7">
    <location>
        <begin position="135"/>
        <end position="155"/>
    </location>
</feature>
<evidence type="ECO:0000259" key="8">
    <source>
        <dbReference type="Pfam" id="PF09335"/>
    </source>
</evidence>
<keyword evidence="13" id="KW-1185">Reference proteome</keyword>
<feature type="domain" description="VTT" evidence="8">
    <location>
        <begin position="58"/>
        <end position="157"/>
    </location>
</feature>
<dbReference type="KEGG" id="dwu:DVJ83_13930"/>
<feature type="transmembrane region" description="Helical" evidence="7">
    <location>
        <begin position="57"/>
        <end position="79"/>
    </location>
</feature>
<reference evidence="10" key="5">
    <citation type="submission" date="2023-08" db="EMBL/GenBank/DDBJ databases">
        <authorList>
            <person name="Sun Q."/>
            <person name="Zhou Y."/>
        </authorList>
    </citation>
    <scope>NUCLEOTIDE SEQUENCE</scope>
    <source>
        <strain evidence="11">CGMCC 1.8884</strain>
        <strain evidence="10">CGMCC 1.8885</strain>
    </source>
</reference>
<protein>
    <submittedName>
        <fullName evidence="10">Alkaline phosphatase</fullName>
    </submittedName>
    <submittedName>
        <fullName evidence="9">DedA family protein</fullName>
    </submittedName>
</protein>
<feature type="transmembrane region" description="Helical" evidence="7">
    <location>
        <begin position="175"/>
        <end position="193"/>
    </location>
</feature>
<evidence type="ECO:0000256" key="7">
    <source>
        <dbReference type="RuleBase" id="RU367016"/>
    </source>
</evidence>
<keyword evidence="9" id="KW-0614">Plasmid</keyword>
<evidence type="ECO:0000313" key="9">
    <source>
        <dbReference type="EMBL" id="AXH00285.1"/>
    </source>
</evidence>
<dbReference type="Pfam" id="PF09335">
    <property type="entry name" value="VTT_dom"/>
    <property type="match status" value="1"/>
</dbReference>
<name>A0A345IKR2_9DEIO</name>
<dbReference type="Proteomes" id="UP000630135">
    <property type="component" value="Unassembled WGS sequence"/>
</dbReference>
<comment type="similarity">
    <text evidence="2 7">Belongs to the DedA family.</text>
</comment>
<reference evidence="10" key="2">
    <citation type="journal article" date="2014" name="Int. J. Syst. Evol. Microbiol.">
        <title>Complete genome sequence of Corynebacterium casei LMG S-19264T (=DSM 44701T), isolated from a smear-ripened cheese.</title>
        <authorList>
            <consortium name="US DOE Joint Genome Institute (JGI-PGF)"/>
            <person name="Walter F."/>
            <person name="Albersmeier A."/>
            <person name="Kalinowski J."/>
            <person name="Ruckert C."/>
        </authorList>
    </citation>
    <scope>NUCLEOTIDE SEQUENCE</scope>
    <source>
        <strain evidence="10">CGMCC 1.8885</strain>
    </source>
</reference>
<feature type="transmembrane region" description="Helical" evidence="7">
    <location>
        <begin position="18"/>
        <end position="37"/>
    </location>
</feature>
<sequence length="226" mass="25154">MTEPFDLRLWLSSLDPTLLHFVTFFLMLLEGAGVPGVPGALPMIAQVAEIDAGHTTLAAAIFWGTLGNWLGSLLGYAAGRWGQRWLPPRWLGRLQGERVTGLLRRWGGPLIVVSRTVGSLRTPVTLVSGIVQYPLLPYVAYSLVGALIHVGVWQYLLWKFGPVILPQLERWGREILLYAVPLLLLATLGRWWWQRQKAPRTPAEELFAGPTELTRTAEAETPGNTR</sequence>
<dbReference type="EMBL" id="BMLZ01000057">
    <property type="protein sequence ID" value="GGP31210.1"/>
    <property type="molecule type" value="Genomic_DNA"/>
</dbReference>
<evidence type="ECO:0000313" key="11">
    <source>
        <dbReference type="EMBL" id="GGP31210.1"/>
    </source>
</evidence>
<dbReference type="EMBL" id="BMMA01000048">
    <property type="protein sequence ID" value="GGI93045.1"/>
    <property type="molecule type" value="Genomic_DNA"/>
</dbReference>
<evidence type="ECO:0000313" key="10">
    <source>
        <dbReference type="EMBL" id="GGI93045.1"/>
    </source>
</evidence>